<feature type="compositionally biased region" description="Low complexity" evidence="1">
    <location>
        <begin position="122"/>
        <end position="138"/>
    </location>
</feature>
<feature type="compositionally biased region" description="Low complexity" evidence="1">
    <location>
        <begin position="146"/>
        <end position="178"/>
    </location>
</feature>
<keyword evidence="3" id="KW-1185">Reference proteome</keyword>
<feature type="compositionally biased region" description="Polar residues" evidence="1">
    <location>
        <begin position="37"/>
        <end position="46"/>
    </location>
</feature>
<proteinExistence type="predicted"/>
<feature type="compositionally biased region" description="Gly residues" evidence="1">
    <location>
        <begin position="99"/>
        <end position="121"/>
    </location>
</feature>
<comment type="caution">
    <text evidence="2">The sequence shown here is derived from an EMBL/GenBank/DDBJ whole genome shotgun (WGS) entry which is preliminary data.</text>
</comment>
<feature type="region of interest" description="Disordered" evidence="1">
    <location>
        <begin position="1"/>
        <end position="193"/>
    </location>
</feature>
<dbReference type="EMBL" id="CAJNOC010012566">
    <property type="protein sequence ID" value="CAF1154248.1"/>
    <property type="molecule type" value="Genomic_DNA"/>
</dbReference>
<accession>A0A814T6T6</accession>
<protein>
    <submittedName>
        <fullName evidence="2">Uncharacterized protein</fullName>
    </submittedName>
</protein>
<evidence type="ECO:0000313" key="2">
    <source>
        <dbReference type="EMBL" id="CAF1154248.1"/>
    </source>
</evidence>
<reference evidence="2" key="1">
    <citation type="submission" date="2021-02" db="EMBL/GenBank/DDBJ databases">
        <authorList>
            <person name="Nowell W R."/>
        </authorList>
    </citation>
    <scope>NUCLEOTIDE SEQUENCE</scope>
    <source>
        <strain evidence="2">Ploen Becks lab</strain>
    </source>
</reference>
<feature type="compositionally biased region" description="Basic and acidic residues" evidence="1">
    <location>
        <begin position="61"/>
        <end position="77"/>
    </location>
</feature>
<feature type="non-terminal residue" evidence="2">
    <location>
        <position position="193"/>
    </location>
</feature>
<organism evidence="2 3">
    <name type="scientific">Brachionus calyciflorus</name>
    <dbReference type="NCBI Taxonomy" id="104777"/>
    <lineage>
        <taxon>Eukaryota</taxon>
        <taxon>Metazoa</taxon>
        <taxon>Spiralia</taxon>
        <taxon>Gnathifera</taxon>
        <taxon>Rotifera</taxon>
        <taxon>Eurotatoria</taxon>
        <taxon>Monogononta</taxon>
        <taxon>Pseudotrocha</taxon>
        <taxon>Ploima</taxon>
        <taxon>Brachionidae</taxon>
        <taxon>Brachionus</taxon>
    </lineage>
</organism>
<name>A0A814T6T6_9BILA</name>
<sequence>KRLSNNSGFSNNPKTYSGSPINKDLSHPYPGFKPPISNKNEVNSSHNLEDKSNSPLNPFTSRDHIDNNNFNKEENKYLNELGRGSSKNKHPFSENRGPFGNGFGSPYGSSGFPGTGLGGSSGYPNYPYGSNGFSSNGLPGSGLNGSGSPYGSSPLSGYPGSSYQDTSSPYGSSGLPSSNLQASGSPYGQGGQA</sequence>
<evidence type="ECO:0000313" key="3">
    <source>
        <dbReference type="Proteomes" id="UP000663879"/>
    </source>
</evidence>
<evidence type="ECO:0000256" key="1">
    <source>
        <dbReference type="SAM" id="MobiDB-lite"/>
    </source>
</evidence>
<gene>
    <name evidence="2" type="ORF">OXX778_LOCUS23404</name>
</gene>
<feature type="non-terminal residue" evidence="2">
    <location>
        <position position="1"/>
    </location>
</feature>
<dbReference type="Proteomes" id="UP000663879">
    <property type="component" value="Unassembled WGS sequence"/>
</dbReference>
<feature type="compositionally biased region" description="Polar residues" evidence="1">
    <location>
        <begin position="1"/>
        <end position="20"/>
    </location>
</feature>
<dbReference type="AlphaFoldDB" id="A0A814T6T6"/>